<keyword evidence="2" id="KW-1185">Reference proteome</keyword>
<reference evidence="1 2" key="1">
    <citation type="journal article" date="2021" name="Int. J. Syst. Evol. Microbiol.">
        <title>Amazonocrinis nigriterrae gen. nov., sp. nov., Atlanticothrix silvestris gen. nov., sp. nov. and Dendronalium phyllosphericum gen. nov., sp. nov., nostocacean cyanobacteria from Brazilian environments.</title>
        <authorList>
            <person name="Alvarenga D.O."/>
            <person name="Andreote A.P.D."/>
            <person name="Branco L.H.Z."/>
            <person name="Delbaje E."/>
            <person name="Cruz R.B."/>
            <person name="Varani A.M."/>
            <person name="Fiore M.F."/>
        </authorList>
    </citation>
    <scope>NUCLEOTIDE SEQUENCE [LARGE SCALE GENOMIC DNA]</scope>
    <source>
        <strain evidence="1 2">CENA67</strain>
    </source>
</reference>
<comment type="caution">
    <text evidence="1">The sequence shown here is derived from an EMBL/GenBank/DDBJ whole genome shotgun (WGS) entry which is preliminary data.</text>
</comment>
<dbReference type="RefSeq" id="WP_198126920.1">
    <property type="nucleotide sequence ID" value="NZ_JAECZC010000055.1"/>
</dbReference>
<evidence type="ECO:0000313" key="2">
    <source>
        <dbReference type="Proteomes" id="UP000632766"/>
    </source>
</evidence>
<proteinExistence type="predicted"/>
<dbReference type="AlphaFoldDB" id="A0A8J7HSY0"/>
<name>A0A8J7HSY0_9NOST</name>
<gene>
    <name evidence="1" type="ORF">I8748_23555</name>
</gene>
<organism evidence="1 2">
    <name type="scientific">Amazonocrinis nigriterrae CENA67</name>
    <dbReference type="NCBI Taxonomy" id="2794033"/>
    <lineage>
        <taxon>Bacteria</taxon>
        <taxon>Bacillati</taxon>
        <taxon>Cyanobacteriota</taxon>
        <taxon>Cyanophyceae</taxon>
        <taxon>Nostocales</taxon>
        <taxon>Nostocaceae</taxon>
        <taxon>Amazonocrinis</taxon>
        <taxon>Amazonocrinis nigriterrae</taxon>
    </lineage>
</organism>
<dbReference type="EMBL" id="JAECZC010000055">
    <property type="protein sequence ID" value="MBH8565122.1"/>
    <property type="molecule type" value="Genomic_DNA"/>
</dbReference>
<dbReference type="Proteomes" id="UP000632766">
    <property type="component" value="Unassembled WGS sequence"/>
</dbReference>
<accession>A0A8J7HSY0</accession>
<protein>
    <submittedName>
        <fullName evidence="1">Uncharacterized protein</fullName>
    </submittedName>
</protein>
<evidence type="ECO:0000313" key="1">
    <source>
        <dbReference type="EMBL" id="MBH8565122.1"/>
    </source>
</evidence>
<sequence>MVRIKICDLHSHVDESLLNEITHREIKAVEGGVVGRQYPYPDTFYGNDIPNTDNTDNKTSNDTSVASTLRQVNGLVDNLRLELDKIFGRL</sequence>